<protein>
    <submittedName>
        <fullName evidence="5">Methylaspartate mutase epsilon subunit</fullName>
        <ecNumber evidence="5">5.4.99.1</ecNumber>
    </submittedName>
</protein>
<evidence type="ECO:0000313" key="5">
    <source>
        <dbReference type="EMBL" id="MBB6476724.1"/>
    </source>
</evidence>
<keyword evidence="3" id="KW-0170">Cobalt</keyword>
<comment type="caution">
    <text evidence="5">The sequence shown here is derived from an EMBL/GenBank/DDBJ whole genome shotgun (WGS) entry which is preliminary data.</text>
</comment>
<dbReference type="InterPro" id="IPR016176">
    <property type="entry name" value="Cbl-dep_enz_cat"/>
</dbReference>
<evidence type="ECO:0000256" key="2">
    <source>
        <dbReference type="ARBA" id="ARBA00023235"/>
    </source>
</evidence>
<name>A0A7X0IL23_9ACTN</name>
<dbReference type="Proteomes" id="UP000555564">
    <property type="component" value="Unassembled WGS sequence"/>
</dbReference>
<sequence length="423" mass="45285">MRERHRQAPFGDFVARAAAAGELVVQPRMGFGAPRDMRAGLEATRRARATTVGTITLDSYTRTGDHAAARLALATGADLNGYPIVTHPVRTTRALLDGMNTGAFPVQVRHGSARPQAIFTALTAAGLFATEGGPVSYCLPYSRLPLADSVRNWKRCCEILVRAAGDRAVPHLETFGGCMLGQLCPPSLLVALSVLEAVFFRRQGVRSVSLSYAQQTSPAQDEEAIAALRALAAEFLPDTQWHIVVYAYMGLYPRTRSGALALLEEAAELAVRTGSERLIVKTAAEAFRIPTIAQNVEALEYAASVAEGERGRAARSTAAVPDTGVMAEARGLVDAVLDLHPDVGRGLVCAFDRGYLDVPYCLHPGNAGRTSSGLDGDGRLVWTSTGTMPLGERRPGRPAPGGDDFLRSLSYVRQKFDAKEQIP</sequence>
<reference evidence="5 6" key="1">
    <citation type="submission" date="2020-08" db="EMBL/GenBank/DDBJ databases">
        <title>Sequencing the genomes of 1000 actinobacteria strains.</title>
        <authorList>
            <person name="Klenk H.-P."/>
        </authorList>
    </citation>
    <scope>NUCLEOTIDE SEQUENCE [LARGE SCALE GENOMIC DNA]</scope>
    <source>
        <strain evidence="5 6">DSM 44936</strain>
    </source>
</reference>
<evidence type="ECO:0000256" key="4">
    <source>
        <dbReference type="SAM" id="MobiDB-lite"/>
    </source>
</evidence>
<evidence type="ECO:0000256" key="3">
    <source>
        <dbReference type="ARBA" id="ARBA00023285"/>
    </source>
</evidence>
<dbReference type="AlphaFoldDB" id="A0A7X0IL23"/>
<dbReference type="Gene3D" id="3.20.20.240">
    <property type="entry name" value="Methylmalonyl-CoA mutase"/>
    <property type="match status" value="1"/>
</dbReference>
<proteinExistence type="predicted"/>
<dbReference type="EC" id="5.4.99.1" evidence="5"/>
<evidence type="ECO:0000313" key="6">
    <source>
        <dbReference type="Proteomes" id="UP000555564"/>
    </source>
</evidence>
<keyword evidence="2 5" id="KW-0413">Isomerase</keyword>
<evidence type="ECO:0000256" key="1">
    <source>
        <dbReference type="ARBA" id="ARBA00022628"/>
    </source>
</evidence>
<dbReference type="Pfam" id="PF06368">
    <property type="entry name" value="Met_asp_mut_E"/>
    <property type="match status" value="1"/>
</dbReference>
<keyword evidence="6" id="KW-1185">Reference proteome</keyword>
<gene>
    <name evidence="5" type="ORF">BJ992_006155</name>
</gene>
<dbReference type="PIRSF" id="PIRSF001495">
    <property type="entry name" value="Met_asp_mut_epsi"/>
    <property type="match status" value="1"/>
</dbReference>
<dbReference type="GO" id="GO:0031419">
    <property type="term" value="F:cobalamin binding"/>
    <property type="evidence" value="ECO:0007669"/>
    <property type="project" value="UniProtKB-KW"/>
</dbReference>
<dbReference type="GO" id="GO:0050097">
    <property type="term" value="F:methylaspartate mutase activity"/>
    <property type="evidence" value="ECO:0007669"/>
    <property type="project" value="UniProtKB-EC"/>
</dbReference>
<dbReference type="RefSeq" id="WP_184986944.1">
    <property type="nucleotide sequence ID" value="NZ_BAAALO010000021.1"/>
</dbReference>
<organism evidence="5 6">
    <name type="scientific">Sphaerisporangium rubeum</name>
    <dbReference type="NCBI Taxonomy" id="321317"/>
    <lineage>
        <taxon>Bacteria</taxon>
        <taxon>Bacillati</taxon>
        <taxon>Actinomycetota</taxon>
        <taxon>Actinomycetes</taxon>
        <taxon>Streptosporangiales</taxon>
        <taxon>Streptosporangiaceae</taxon>
        <taxon>Sphaerisporangium</taxon>
    </lineage>
</organism>
<feature type="region of interest" description="Disordered" evidence="4">
    <location>
        <begin position="378"/>
        <end position="404"/>
    </location>
</feature>
<dbReference type="InterPro" id="IPR006396">
    <property type="entry name" value="Glu_mut_E"/>
</dbReference>
<dbReference type="GO" id="GO:0019670">
    <property type="term" value="P:anaerobic L-glutamate catabolic process"/>
    <property type="evidence" value="ECO:0007669"/>
    <property type="project" value="InterPro"/>
</dbReference>
<keyword evidence="1" id="KW-0846">Cobalamin</keyword>
<accession>A0A7X0IL23</accession>
<dbReference type="SUPFAM" id="SSF51703">
    <property type="entry name" value="Cobalamin (vitamin B12)-dependent enzymes"/>
    <property type="match status" value="1"/>
</dbReference>
<dbReference type="EMBL" id="JACHIU010000001">
    <property type="protein sequence ID" value="MBB6476724.1"/>
    <property type="molecule type" value="Genomic_DNA"/>
</dbReference>